<keyword evidence="7 8" id="KW-0472">Membrane</keyword>
<evidence type="ECO:0000256" key="6">
    <source>
        <dbReference type="ARBA" id="ARBA00022989"/>
    </source>
</evidence>
<keyword evidence="5" id="KW-0201">Cytochrome c-type biogenesis</keyword>
<evidence type="ECO:0000256" key="2">
    <source>
        <dbReference type="ARBA" id="ARBA00010544"/>
    </source>
</evidence>
<reference evidence="9 10" key="1">
    <citation type="submission" date="2021-03" db="EMBL/GenBank/DDBJ databases">
        <authorList>
            <person name="Grouzdev D.S."/>
        </authorList>
    </citation>
    <scope>NUCLEOTIDE SEQUENCE [LARGE SCALE GENOMIC DNA]</scope>
    <source>
        <strain evidence="9 10">M50-1</strain>
    </source>
</reference>
<proteinExistence type="inferred from homology"/>
<dbReference type="Pfam" id="PF03379">
    <property type="entry name" value="CcmB"/>
    <property type="match status" value="1"/>
</dbReference>
<dbReference type="RefSeq" id="WP_135477521.1">
    <property type="nucleotide sequence ID" value="NZ_SIJK02000009.1"/>
</dbReference>
<keyword evidence="3" id="KW-0813">Transport</keyword>
<keyword evidence="6 8" id="KW-1133">Transmembrane helix</keyword>
<evidence type="ECO:0000256" key="1">
    <source>
        <dbReference type="ARBA" id="ARBA00004141"/>
    </source>
</evidence>
<dbReference type="PANTHER" id="PTHR30070:SF1">
    <property type="entry name" value="CYTOCHROME C BIOGENESIS B-RELATED"/>
    <property type="match status" value="1"/>
</dbReference>
<accession>A0ABS4D7R1</accession>
<keyword evidence="10" id="KW-1185">Reference proteome</keyword>
<comment type="similarity">
    <text evidence="2">Belongs to the CcmB/CycW/HelB family.</text>
</comment>
<evidence type="ECO:0000256" key="8">
    <source>
        <dbReference type="SAM" id="Phobius"/>
    </source>
</evidence>
<evidence type="ECO:0000256" key="7">
    <source>
        <dbReference type="ARBA" id="ARBA00023136"/>
    </source>
</evidence>
<dbReference type="InterPro" id="IPR003544">
    <property type="entry name" value="Cyt_c_biogenesis_CcmB"/>
</dbReference>
<evidence type="ECO:0000313" key="9">
    <source>
        <dbReference type="EMBL" id="MBP1465477.1"/>
    </source>
</evidence>
<sequence length="253" mass="26869">MAGHSSTEHDPGLTLTTQQPVAQQRIVDLLQAAWAVFVKDLRIELRTRYAINAMVLFAACTAMMVSIGTTFIGLRRTEEALLIQASLLWIALLFAAISGLSRGFVHEEETRTLAALRLAAPAIAVYLGKFLLNLALLALLGVITSLLFIVLVRVQVGSPLAFLGILAAGGLSLATSTTILAAIITRASFKNALFAVLAFPLLVPPLIIAIQGTAATLAEGGGVLALPALQFLIAYSVAMFVASLLLFRFVWEA</sequence>
<dbReference type="PANTHER" id="PTHR30070">
    <property type="entry name" value="HEME EXPORTER PROTEIN B"/>
    <property type="match status" value="1"/>
</dbReference>
<feature type="transmembrane region" description="Helical" evidence="8">
    <location>
        <begin position="192"/>
        <end position="212"/>
    </location>
</feature>
<feature type="transmembrane region" description="Helical" evidence="8">
    <location>
        <begin position="80"/>
        <end position="105"/>
    </location>
</feature>
<organism evidence="9 10">
    <name type="scientific">Candidatus Chloroploca mongolica</name>
    <dbReference type="NCBI Taxonomy" id="2528176"/>
    <lineage>
        <taxon>Bacteria</taxon>
        <taxon>Bacillati</taxon>
        <taxon>Chloroflexota</taxon>
        <taxon>Chloroflexia</taxon>
        <taxon>Chloroflexales</taxon>
        <taxon>Chloroflexineae</taxon>
        <taxon>Oscillochloridaceae</taxon>
        <taxon>Candidatus Chloroploca</taxon>
    </lineage>
</organism>
<dbReference type="Proteomes" id="UP001193081">
    <property type="component" value="Unassembled WGS sequence"/>
</dbReference>
<dbReference type="EMBL" id="SIJK02000009">
    <property type="protein sequence ID" value="MBP1465477.1"/>
    <property type="molecule type" value="Genomic_DNA"/>
</dbReference>
<feature type="transmembrane region" description="Helical" evidence="8">
    <location>
        <begin position="126"/>
        <end position="154"/>
    </location>
</feature>
<comment type="subcellular location">
    <subcellularLocation>
        <location evidence="1">Membrane</location>
        <topology evidence="1">Multi-pass membrane protein</topology>
    </subcellularLocation>
</comment>
<feature type="transmembrane region" description="Helical" evidence="8">
    <location>
        <begin position="232"/>
        <end position="251"/>
    </location>
</feature>
<evidence type="ECO:0000313" key="10">
    <source>
        <dbReference type="Proteomes" id="UP001193081"/>
    </source>
</evidence>
<feature type="transmembrane region" description="Helical" evidence="8">
    <location>
        <begin position="49"/>
        <end position="74"/>
    </location>
</feature>
<evidence type="ECO:0000256" key="5">
    <source>
        <dbReference type="ARBA" id="ARBA00022748"/>
    </source>
</evidence>
<feature type="transmembrane region" description="Helical" evidence="8">
    <location>
        <begin position="160"/>
        <end position="185"/>
    </location>
</feature>
<protein>
    <submittedName>
        <fullName evidence="9">Heme exporter protein CcmB</fullName>
    </submittedName>
</protein>
<gene>
    <name evidence="9" type="ORF">EYB53_007140</name>
</gene>
<evidence type="ECO:0000256" key="4">
    <source>
        <dbReference type="ARBA" id="ARBA00022692"/>
    </source>
</evidence>
<comment type="caution">
    <text evidence="9">The sequence shown here is derived from an EMBL/GenBank/DDBJ whole genome shotgun (WGS) entry which is preliminary data.</text>
</comment>
<name>A0ABS4D7R1_9CHLR</name>
<keyword evidence="4 8" id="KW-0812">Transmembrane</keyword>
<evidence type="ECO:0000256" key="3">
    <source>
        <dbReference type="ARBA" id="ARBA00022448"/>
    </source>
</evidence>